<gene>
    <name evidence="3" type="ORF">C4B68_11815</name>
</gene>
<dbReference type="Proteomes" id="UP000238413">
    <property type="component" value="Chromosome"/>
</dbReference>
<dbReference type="Pfam" id="PF13622">
    <property type="entry name" value="4HBT_3"/>
    <property type="match status" value="1"/>
</dbReference>
<accession>A0ABN5I2L7</accession>
<proteinExistence type="predicted"/>
<dbReference type="RefSeq" id="WP_099504744.1">
    <property type="nucleotide sequence ID" value="NZ_CP026652.1"/>
</dbReference>
<evidence type="ECO:0000313" key="4">
    <source>
        <dbReference type="Proteomes" id="UP000238413"/>
    </source>
</evidence>
<dbReference type="InterPro" id="IPR049449">
    <property type="entry name" value="TesB_ACOT8-like_N"/>
</dbReference>
<sequence length="295" mass="31293">MPEAASVQAARATIGDSEFDRDTAVTLRKPGVYDIDLSAGWTIINAVNGGYLLAVLGRALADALPHSDPFSISAHYLTASRPGPAVVRTDVVRSGRTLSTGQASLFQYDDEGHEVERIRVLASYGDLDALPDDVRTTATPPAIPPMDQCFGPETAPDIRLPSGGPAPVQGSSAITDRLFLKLDPSTLGWALGAPSGKGEMRSWFGLADGRDADPFSLLLAVDALPPTAFELGLSGWVPTVELTVHVRCRPAPGPLRVSITTRNLAGGFLEEDAEVWDSADRLVAQSRQLARARLS</sequence>
<name>A0ABN5I2L7_9ACTN</name>
<dbReference type="PANTHER" id="PTHR38110">
    <property type="entry name" value="CHROMOSOME 23, WHOLE GENOME SHOTGUN SEQUENCE"/>
    <property type="match status" value="1"/>
</dbReference>
<dbReference type="SUPFAM" id="SSF54637">
    <property type="entry name" value="Thioesterase/thiol ester dehydrase-isomerase"/>
    <property type="match status" value="2"/>
</dbReference>
<protein>
    <submittedName>
        <fullName evidence="3">Thioesterase family protein</fullName>
    </submittedName>
</protein>
<feature type="domain" description="Acyl-CoA thioesterase-like C-terminal" evidence="2">
    <location>
        <begin position="156"/>
        <end position="290"/>
    </location>
</feature>
<dbReference type="InterPro" id="IPR029069">
    <property type="entry name" value="HotDog_dom_sf"/>
</dbReference>
<reference evidence="3 4" key="1">
    <citation type="submission" date="2018-02" db="EMBL/GenBank/DDBJ databases">
        <title>Complete genome sequence of Streptomyces dengpaensis, the producer of angucyclines.</title>
        <authorList>
            <person name="Yumei L."/>
        </authorList>
    </citation>
    <scope>NUCLEOTIDE SEQUENCE [LARGE SCALE GENOMIC DNA]</scope>
    <source>
        <strain evidence="3 4">XZHG99</strain>
    </source>
</reference>
<dbReference type="EMBL" id="CP026652">
    <property type="protein sequence ID" value="AVH56347.1"/>
    <property type="molecule type" value="Genomic_DNA"/>
</dbReference>
<evidence type="ECO:0000259" key="1">
    <source>
        <dbReference type="Pfam" id="PF13622"/>
    </source>
</evidence>
<dbReference type="PANTHER" id="PTHR38110:SF1">
    <property type="entry name" value="THIOESTERASE DOMAIN-CONTAINING PROTEIN"/>
    <property type="match status" value="1"/>
</dbReference>
<dbReference type="Gene3D" id="2.40.160.210">
    <property type="entry name" value="Acyl-CoA thioesterase, double hotdog domain"/>
    <property type="match status" value="1"/>
</dbReference>
<organism evidence="3 4">
    <name type="scientific">Streptomyces dengpaensis</name>
    <dbReference type="NCBI Taxonomy" id="2049881"/>
    <lineage>
        <taxon>Bacteria</taxon>
        <taxon>Bacillati</taxon>
        <taxon>Actinomycetota</taxon>
        <taxon>Actinomycetes</taxon>
        <taxon>Kitasatosporales</taxon>
        <taxon>Streptomycetaceae</taxon>
        <taxon>Streptomyces</taxon>
    </lineage>
</organism>
<feature type="domain" description="Acyl-CoA thioesterase-like N-terminal HotDog" evidence="1">
    <location>
        <begin position="38"/>
        <end position="123"/>
    </location>
</feature>
<dbReference type="InterPro" id="IPR042171">
    <property type="entry name" value="Acyl-CoA_hotdog"/>
</dbReference>
<dbReference type="InterPro" id="IPR049450">
    <property type="entry name" value="ACOT8-like_C"/>
</dbReference>
<evidence type="ECO:0000259" key="2">
    <source>
        <dbReference type="Pfam" id="PF20789"/>
    </source>
</evidence>
<evidence type="ECO:0000313" key="3">
    <source>
        <dbReference type="EMBL" id="AVH56347.1"/>
    </source>
</evidence>
<keyword evidence="4" id="KW-1185">Reference proteome</keyword>
<dbReference type="InterPro" id="IPR052389">
    <property type="entry name" value="Sec_Metab_Biosynth-Assoc"/>
</dbReference>
<dbReference type="Pfam" id="PF20789">
    <property type="entry name" value="4HBT_3C"/>
    <property type="match status" value="1"/>
</dbReference>